<organism evidence="7 8">
    <name type="scientific">Polarella glacialis</name>
    <name type="common">Dinoflagellate</name>
    <dbReference type="NCBI Taxonomy" id="89957"/>
    <lineage>
        <taxon>Eukaryota</taxon>
        <taxon>Sar</taxon>
        <taxon>Alveolata</taxon>
        <taxon>Dinophyceae</taxon>
        <taxon>Suessiales</taxon>
        <taxon>Suessiaceae</taxon>
        <taxon>Polarella</taxon>
    </lineage>
</organism>
<evidence type="ECO:0000256" key="3">
    <source>
        <dbReference type="PROSITE-ProRule" id="PRU00239"/>
    </source>
</evidence>
<dbReference type="SMART" id="SM00230">
    <property type="entry name" value="CysPc"/>
    <property type="match status" value="1"/>
</dbReference>
<feature type="coiled-coil region" evidence="4">
    <location>
        <begin position="680"/>
        <end position="707"/>
    </location>
</feature>
<feature type="coiled-coil region" evidence="4">
    <location>
        <begin position="590"/>
        <end position="635"/>
    </location>
</feature>
<keyword evidence="3" id="KW-0645">Protease</keyword>
<dbReference type="InterPro" id="IPR015943">
    <property type="entry name" value="WD40/YVTN_repeat-like_dom_sf"/>
</dbReference>
<sequence length="1684" mass="184107">MALNWEKEQIVAKTKLQGAGDRITFSLSQESVEISVSGPHLLRVSQLRANKGENVLKVMPAFSGLEEKTVKITDHAWLESVKGLLAVCVAEGHVYLLSAEELMVVRTIAQPFGATASAVAVGSGDIMVPHCLRSFSQGFLIGGADGYVAVWELGDDDAYVSADKEGGDDGKGSGTPPESLYKFTSSVRVRQSDAAVCSLDLTNGEENLLLGFRDSNMGVISFGSLYAPADEQVTCNVIYGGNHCGPITGLDIAVQRPLAASICFKDGTLRVWNYATRVCELQADFPGEDPVAVALHPFGYFVAVAFAEKLRFLHILVRDLKPFKEFSVRGVKLIRFANGGHMLAASQGKLIHIFSSRTLDKVVTLQGHTQQVVGLCFDPEDHFLWSYGQDGRFIEWATQDWTQANSHTNEGAAFLSMASSGVGSVTCSILRGNRCFVQTFKQSVLEEEHEIAGGHRLTTVCQFPGSDAIFAGTENGNLRVYPNLQASGNLEFSEVGLHTGGACSCLCLSTDGRMLITAGEDGAVFVLSVSGIVAGEEAMSMALAANGGDSENARTPEAEAVLATRAEIQRLQSLCQALLAEHGLLRTRIVAEASKLEEECTAKVAEARQKDQAEIQELIRRITALEQASDAKERESQRIMKSMESSHGEAAEQLEHLYERKISHESDRMVVLQLHREKFEAQIQMEFEQLQERLDDSEARAKTELERVLAEGDLDLKKHQDLLAFVQHRFEVLLERGADEHDLEVTRLRQGGREALDQQKSVEGKLRKEQEALLRGLEMMEKDRAHIEKEQQESVTTLKSLREQSEELKRTLASLKDERRDRDSTLRDKEIRIQSYEVKVKTLKKFKHVLDQRLAKVTEELQPKDHLIEQLHQDSSSDVEVPAICFLDHQLSGSLVDGPLDQAASLLCLCRAVDVIARLYSYVSRAPIQATSKLLTKSEIKAAQQSTCNTFVIPMGNVSPFTCGPQWVNDALSAPQLQLLYCTLWCGHLVSLAGKELSVNDPRFVDTAFPPSASSLGVPKPGRHFISDEQRASARWIRLPNLLHMSESITYSELKAVGSNSRIVWEGLSAADLAQGSVGNCWLVASIAALAERSSDVRKLFLESDPAAGRYVVQLYDMGKACWERVEIDDFVPCTQEDDWSKIPFREDADGKRVYIYQDVYDAAGQKKVPRKWVPLFGKPNGRQVWALLLEKAMAKFVGSYALLAGGSEPYAFMALTGFPVVYVFQRPAVDEAETAAVLGRWEWRGALFAGRSATGAPCERLAAVPDDLLDDELWPKVMEYSGRGCLMTASITRYAQPQSILDYHRPDGLISGHAYAVLTAREVELHVATEDRESQAHFMPVAKGAPQSLRLVSVRNPHGDWKASGGTWSSTWTGDWGSESACWQRHPEVAAQLGSDVSASLSESAFWMPWDDFKQAFDKLCVVAKSRSHESEAGSDSPRTLAENPGSPGTHGPLDGGNASFGNGSKIIEENGAGGLHSPRYTQEGGLVPGGRSSSLELCPSLARMASSDSPDSPSLRQDLRQLSITFDPFLALPEFLDDGSLDTRLQWEASKPGHLQRLLDTNKANEASYAMLMQRVSALGLDAALGENGSYHSGKCHWVPTLPRPQGENAGQGKEGIPPWKSLIAFPPSDGAAAEGCIVSAPAMPRMVAKGALGSRHLVVVRSRSGACHYLIGAISRAASSP</sequence>
<dbReference type="InterPro" id="IPR038765">
    <property type="entry name" value="Papain-like_cys_pep_sf"/>
</dbReference>
<dbReference type="PANTHER" id="PTHR32215:SF0">
    <property type="entry name" value="CILIA- AND FLAGELLA-ASSOCIATED PROTEIN 57"/>
    <property type="match status" value="1"/>
</dbReference>
<dbReference type="SUPFAM" id="SSF50978">
    <property type="entry name" value="WD40 repeat-like"/>
    <property type="match status" value="2"/>
</dbReference>
<dbReference type="OrthoDB" id="10251741at2759"/>
<feature type="active site" evidence="3">
    <location>
        <position position="1081"/>
    </location>
</feature>
<evidence type="ECO:0000256" key="2">
    <source>
        <dbReference type="PROSITE-ProRule" id="PRU00221"/>
    </source>
</evidence>
<dbReference type="PROSITE" id="PS50203">
    <property type="entry name" value="CALPAIN_CAT"/>
    <property type="match status" value="1"/>
</dbReference>
<feature type="active site" evidence="3">
    <location>
        <position position="1357"/>
    </location>
</feature>
<evidence type="ECO:0000256" key="4">
    <source>
        <dbReference type="SAM" id="Coils"/>
    </source>
</evidence>
<dbReference type="EMBL" id="CAJNNV010027983">
    <property type="protein sequence ID" value="CAE8622466.1"/>
    <property type="molecule type" value="Genomic_DNA"/>
</dbReference>
<feature type="repeat" description="WD" evidence="2">
    <location>
        <begin position="365"/>
        <end position="396"/>
    </location>
</feature>
<gene>
    <name evidence="7" type="ORF">PGLA1383_LOCUS39909</name>
</gene>
<dbReference type="PANTHER" id="PTHR32215">
    <property type="entry name" value="CILIA- AND FLAGELLA-ASSOCIATED PROTEIN 57"/>
    <property type="match status" value="1"/>
</dbReference>
<dbReference type="Proteomes" id="UP000654075">
    <property type="component" value="Unassembled WGS sequence"/>
</dbReference>
<evidence type="ECO:0000256" key="1">
    <source>
        <dbReference type="ARBA" id="ARBA00007623"/>
    </source>
</evidence>
<dbReference type="Pfam" id="PF00648">
    <property type="entry name" value="Peptidase_C2"/>
    <property type="match status" value="2"/>
</dbReference>
<dbReference type="PROSITE" id="PS50082">
    <property type="entry name" value="WD_REPEATS_2"/>
    <property type="match status" value="1"/>
</dbReference>
<dbReference type="GO" id="GO:0004198">
    <property type="term" value="F:calcium-dependent cysteine-type endopeptidase activity"/>
    <property type="evidence" value="ECO:0007669"/>
    <property type="project" value="InterPro"/>
</dbReference>
<evidence type="ECO:0000259" key="6">
    <source>
        <dbReference type="PROSITE" id="PS50203"/>
    </source>
</evidence>
<dbReference type="InterPro" id="IPR052993">
    <property type="entry name" value="CFA-57"/>
</dbReference>
<dbReference type="Gene3D" id="3.90.70.10">
    <property type="entry name" value="Cysteine proteinases"/>
    <property type="match status" value="1"/>
</dbReference>
<proteinExistence type="inferred from homology"/>
<dbReference type="InterPro" id="IPR001680">
    <property type="entry name" value="WD40_rpt"/>
</dbReference>
<feature type="region of interest" description="Disordered" evidence="5">
    <location>
        <begin position="1429"/>
        <end position="1494"/>
    </location>
</feature>
<keyword evidence="3" id="KW-0378">Hydrolase</keyword>
<name>A0A813GHY8_POLGL</name>
<accession>A0A813GHY8</accession>
<dbReference type="Gene3D" id="2.130.10.10">
    <property type="entry name" value="YVTN repeat-like/Quinoprotein amine dehydrogenase"/>
    <property type="match status" value="1"/>
</dbReference>
<dbReference type="InterPro" id="IPR036322">
    <property type="entry name" value="WD40_repeat_dom_sf"/>
</dbReference>
<dbReference type="SUPFAM" id="SSF54001">
    <property type="entry name" value="Cysteine proteinases"/>
    <property type="match status" value="1"/>
</dbReference>
<dbReference type="Pfam" id="PF00400">
    <property type="entry name" value="WD40"/>
    <property type="match status" value="1"/>
</dbReference>
<dbReference type="GO" id="GO:0006508">
    <property type="term" value="P:proteolysis"/>
    <property type="evidence" value="ECO:0007669"/>
    <property type="project" value="UniProtKB-KW"/>
</dbReference>
<protein>
    <recommendedName>
        <fullName evidence="6">Calpain catalytic domain-containing protein</fullName>
    </recommendedName>
</protein>
<comment type="similarity">
    <text evidence="1">Belongs to the peptidase C2 family.</text>
</comment>
<keyword evidence="8" id="KW-1185">Reference proteome</keyword>
<dbReference type="SMART" id="SM00320">
    <property type="entry name" value="WD40"/>
    <property type="match status" value="6"/>
</dbReference>
<dbReference type="InterPro" id="IPR000169">
    <property type="entry name" value="Pept_cys_AS"/>
</dbReference>
<evidence type="ECO:0000313" key="7">
    <source>
        <dbReference type="EMBL" id="CAE8622466.1"/>
    </source>
</evidence>
<dbReference type="PROSITE" id="PS00139">
    <property type="entry name" value="THIOL_PROTEASE_CYS"/>
    <property type="match status" value="1"/>
</dbReference>
<feature type="active site" evidence="3">
    <location>
        <position position="1314"/>
    </location>
</feature>
<feature type="domain" description="Calpain catalytic" evidence="6">
    <location>
        <begin position="1003"/>
        <end position="1427"/>
    </location>
</feature>
<evidence type="ECO:0000313" key="8">
    <source>
        <dbReference type="Proteomes" id="UP000654075"/>
    </source>
</evidence>
<evidence type="ECO:0000256" key="5">
    <source>
        <dbReference type="SAM" id="MobiDB-lite"/>
    </source>
</evidence>
<dbReference type="InterPro" id="IPR001300">
    <property type="entry name" value="Peptidase_C2_calpain_cat"/>
</dbReference>
<comment type="caution">
    <text evidence="7">The sequence shown here is derived from an EMBL/GenBank/DDBJ whole genome shotgun (WGS) entry which is preliminary data.</text>
</comment>
<keyword evidence="2" id="KW-0853">WD repeat</keyword>
<keyword evidence="4" id="KW-0175">Coiled coil</keyword>
<keyword evidence="3" id="KW-0788">Thiol protease</keyword>
<reference evidence="7" key="1">
    <citation type="submission" date="2021-02" db="EMBL/GenBank/DDBJ databases">
        <authorList>
            <person name="Dougan E. K."/>
            <person name="Rhodes N."/>
            <person name="Thang M."/>
            <person name="Chan C."/>
        </authorList>
    </citation>
    <scope>NUCLEOTIDE SEQUENCE</scope>
</reference>